<evidence type="ECO:0000313" key="14">
    <source>
        <dbReference type="Proteomes" id="UP000717835"/>
    </source>
</evidence>
<keyword evidence="6 10" id="KW-0808">Transferase</keyword>
<reference evidence="13" key="1">
    <citation type="journal article" date="2021" name="PeerJ">
        <title>Extensive microbial diversity within the chicken gut microbiome revealed by metagenomics and culture.</title>
        <authorList>
            <person name="Gilroy R."/>
            <person name="Ravi A."/>
            <person name="Getino M."/>
            <person name="Pursley I."/>
            <person name="Horton D.L."/>
            <person name="Alikhan N.F."/>
            <person name="Baker D."/>
            <person name="Gharbi K."/>
            <person name="Hall N."/>
            <person name="Watson M."/>
            <person name="Adriaenssens E.M."/>
            <person name="Foster-Nyarko E."/>
            <person name="Jarju S."/>
            <person name="Secka A."/>
            <person name="Antonio M."/>
            <person name="Oren A."/>
            <person name="Chaudhuri R.R."/>
            <person name="La Ragione R."/>
            <person name="Hildebrand F."/>
            <person name="Pallen M.J."/>
        </authorList>
    </citation>
    <scope>NUCLEOTIDE SEQUENCE</scope>
    <source>
        <strain evidence="13">CHK55-1828</strain>
    </source>
</reference>
<evidence type="ECO:0000313" key="13">
    <source>
        <dbReference type="EMBL" id="HJF92256.1"/>
    </source>
</evidence>
<evidence type="ECO:0000259" key="12">
    <source>
        <dbReference type="Pfam" id="PF20260"/>
    </source>
</evidence>
<dbReference type="PANTHER" id="PTHR30027">
    <property type="entry name" value="RIBOSOMAL RNA SMALL SUBUNIT METHYLTRANSFERASE E"/>
    <property type="match status" value="1"/>
</dbReference>
<reference evidence="13" key="2">
    <citation type="submission" date="2021-09" db="EMBL/GenBank/DDBJ databases">
        <authorList>
            <person name="Gilroy R."/>
        </authorList>
    </citation>
    <scope>NUCLEOTIDE SEQUENCE</scope>
    <source>
        <strain evidence="13">CHK55-1828</strain>
    </source>
</reference>
<evidence type="ECO:0000256" key="2">
    <source>
        <dbReference type="ARBA" id="ARBA00005528"/>
    </source>
</evidence>
<evidence type="ECO:0000256" key="10">
    <source>
        <dbReference type="PIRNR" id="PIRNR015601"/>
    </source>
</evidence>
<evidence type="ECO:0000256" key="3">
    <source>
        <dbReference type="ARBA" id="ARBA00022490"/>
    </source>
</evidence>
<evidence type="ECO:0000259" key="11">
    <source>
        <dbReference type="Pfam" id="PF04452"/>
    </source>
</evidence>
<dbReference type="OrthoDB" id="9815641at2"/>
<proteinExistence type="inferred from homology"/>
<evidence type="ECO:0000256" key="6">
    <source>
        <dbReference type="ARBA" id="ARBA00022679"/>
    </source>
</evidence>
<evidence type="ECO:0000256" key="8">
    <source>
        <dbReference type="ARBA" id="ARBA00025699"/>
    </source>
</evidence>
<dbReference type="InterPro" id="IPR046886">
    <property type="entry name" value="RsmE_MTase_dom"/>
</dbReference>
<name>A0A921HYT5_9BACT</name>
<evidence type="ECO:0000256" key="9">
    <source>
        <dbReference type="ARBA" id="ARBA00047944"/>
    </source>
</evidence>
<dbReference type="GO" id="GO:0070475">
    <property type="term" value="P:rRNA base methylation"/>
    <property type="evidence" value="ECO:0007669"/>
    <property type="project" value="TreeGrafter"/>
</dbReference>
<dbReference type="InterPro" id="IPR006700">
    <property type="entry name" value="RsmE"/>
</dbReference>
<dbReference type="Pfam" id="PF20260">
    <property type="entry name" value="PUA_4"/>
    <property type="match status" value="1"/>
</dbReference>
<dbReference type="InterPro" id="IPR029028">
    <property type="entry name" value="Alpha/beta_knot_MTases"/>
</dbReference>
<comment type="function">
    <text evidence="8 10">Specifically methylates the N3 position of the uracil ring of uridine 1498 (m3U1498) in 16S rRNA. Acts on the fully assembled 30S ribosomal subunit.</text>
</comment>
<feature type="domain" description="Ribosomal RNA small subunit methyltransferase E PUA-like" evidence="12">
    <location>
        <begin position="15"/>
        <end position="62"/>
    </location>
</feature>
<dbReference type="NCBIfam" id="TIGR00046">
    <property type="entry name" value="RsmE family RNA methyltransferase"/>
    <property type="match status" value="1"/>
</dbReference>
<dbReference type="PANTHER" id="PTHR30027:SF3">
    <property type="entry name" value="16S RRNA (URACIL(1498)-N(3))-METHYLTRANSFERASE"/>
    <property type="match status" value="1"/>
</dbReference>
<dbReference type="InterPro" id="IPR046887">
    <property type="entry name" value="RsmE_PUA-like"/>
</dbReference>
<evidence type="ECO:0000256" key="4">
    <source>
        <dbReference type="ARBA" id="ARBA00022552"/>
    </source>
</evidence>
<organism evidence="13 14">
    <name type="scientific">Mediterranea massiliensis</name>
    <dbReference type="NCBI Taxonomy" id="1841865"/>
    <lineage>
        <taxon>Bacteria</taxon>
        <taxon>Pseudomonadati</taxon>
        <taxon>Bacteroidota</taxon>
        <taxon>Bacteroidia</taxon>
        <taxon>Bacteroidales</taxon>
        <taxon>Bacteroidaceae</taxon>
        <taxon>Mediterranea</taxon>
    </lineage>
</organism>
<comment type="subcellular location">
    <subcellularLocation>
        <location evidence="1 10">Cytoplasm</location>
    </subcellularLocation>
</comment>
<dbReference type="NCBIfam" id="NF008702">
    <property type="entry name" value="PRK11713.6-1"/>
    <property type="match status" value="1"/>
</dbReference>
<evidence type="ECO:0000256" key="5">
    <source>
        <dbReference type="ARBA" id="ARBA00022603"/>
    </source>
</evidence>
<dbReference type="PIRSF" id="PIRSF015601">
    <property type="entry name" value="MTase_slr0722"/>
    <property type="match status" value="1"/>
</dbReference>
<gene>
    <name evidence="13" type="ORF">K8W02_07720</name>
</gene>
<keyword evidence="3 10" id="KW-0963">Cytoplasm</keyword>
<dbReference type="Gene3D" id="2.40.240.20">
    <property type="entry name" value="Hypothetical PUA domain-like, domain 1"/>
    <property type="match status" value="1"/>
</dbReference>
<keyword evidence="4 10" id="KW-0698">rRNA processing</keyword>
<dbReference type="Gene3D" id="3.40.1280.10">
    <property type="match status" value="1"/>
</dbReference>
<dbReference type="CDD" id="cd18084">
    <property type="entry name" value="RsmE-like"/>
    <property type="match status" value="1"/>
</dbReference>
<dbReference type="RefSeq" id="WP_072545271.1">
    <property type="nucleotide sequence ID" value="NZ_CALUIP010000034.1"/>
</dbReference>
<sequence>MHVFYTPDIQTRAELPEEEAAHAVRVLRLQEGDEVMLTDGAGNFYRAAISAASNKRCLVQVLETLPQEPLWTGHLHLAMAPTKNMDRTEWLAEKATEIGFDELTFLNCRFSERRVIKTERIQKILVSAVKQSLKARLPRLNEMTDFHHFVKQPFTGQKFIAHCYEGEKPLLKDVLKRGEDALVLIGPEGDFSEEEVRLAVEQGFRPVSLGRSRLRTETAALVACHLMNLCNQIN</sequence>
<dbReference type="InterPro" id="IPR015947">
    <property type="entry name" value="PUA-like_sf"/>
</dbReference>
<comment type="caution">
    <text evidence="13">The sequence shown here is derived from an EMBL/GenBank/DDBJ whole genome shotgun (WGS) entry which is preliminary data.</text>
</comment>
<dbReference type="GO" id="GO:0005737">
    <property type="term" value="C:cytoplasm"/>
    <property type="evidence" value="ECO:0007669"/>
    <property type="project" value="UniProtKB-SubCell"/>
</dbReference>
<dbReference type="Proteomes" id="UP000717835">
    <property type="component" value="Unassembled WGS sequence"/>
</dbReference>
<comment type="similarity">
    <text evidence="2 10">Belongs to the RNA methyltransferase RsmE family.</text>
</comment>
<dbReference type="AlphaFoldDB" id="A0A921HYT5"/>
<dbReference type="EC" id="2.1.1.193" evidence="10"/>
<protein>
    <recommendedName>
        <fullName evidence="10">Ribosomal RNA small subunit methyltransferase E</fullName>
        <ecNumber evidence="10">2.1.1.193</ecNumber>
    </recommendedName>
</protein>
<dbReference type="SUPFAM" id="SSF75217">
    <property type="entry name" value="alpha/beta knot"/>
    <property type="match status" value="1"/>
</dbReference>
<keyword evidence="5 10" id="KW-0489">Methyltransferase</keyword>
<evidence type="ECO:0000256" key="7">
    <source>
        <dbReference type="ARBA" id="ARBA00022691"/>
    </source>
</evidence>
<accession>A0A921HYT5</accession>
<comment type="catalytic activity">
    <reaction evidence="9 10">
        <text>uridine(1498) in 16S rRNA + S-adenosyl-L-methionine = N(3)-methyluridine(1498) in 16S rRNA + S-adenosyl-L-homocysteine + H(+)</text>
        <dbReference type="Rhea" id="RHEA:42920"/>
        <dbReference type="Rhea" id="RHEA-COMP:10283"/>
        <dbReference type="Rhea" id="RHEA-COMP:10284"/>
        <dbReference type="ChEBI" id="CHEBI:15378"/>
        <dbReference type="ChEBI" id="CHEBI:57856"/>
        <dbReference type="ChEBI" id="CHEBI:59789"/>
        <dbReference type="ChEBI" id="CHEBI:65315"/>
        <dbReference type="ChEBI" id="CHEBI:74502"/>
        <dbReference type="EC" id="2.1.1.193"/>
    </reaction>
</comment>
<dbReference type="EMBL" id="DYVX01000061">
    <property type="protein sequence ID" value="HJF92256.1"/>
    <property type="molecule type" value="Genomic_DNA"/>
</dbReference>
<dbReference type="SUPFAM" id="SSF88697">
    <property type="entry name" value="PUA domain-like"/>
    <property type="match status" value="1"/>
</dbReference>
<keyword evidence="7 10" id="KW-0949">S-adenosyl-L-methionine</keyword>
<dbReference type="Pfam" id="PF04452">
    <property type="entry name" value="Methyltrans_RNA"/>
    <property type="match status" value="1"/>
</dbReference>
<evidence type="ECO:0000256" key="1">
    <source>
        <dbReference type="ARBA" id="ARBA00004496"/>
    </source>
</evidence>
<dbReference type="InterPro" id="IPR029026">
    <property type="entry name" value="tRNA_m1G_MTases_N"/>
</dbReference>
<dbReference type="GO" id="GO:0070042">
    <property type="term" value="F:rRNA (uridine-N3-)-methyltransferase activity"/>
    <property type="evidence" value="ECO:0007669"/>
    <property type="project" value="TreeGrafter"/>
</dbReference>
<feature type="domain" description="Ribosomal RNA small subunit methyltransferase E methyltransferase" evidence="11">
    <location>
        <begin position="74"/>
        <end position="227"/>
    </location>
</feature>